<protein>
    <recommendedName>
        <fullName evidence="4">Methyltransferase domain-containing protein</fullName>
    </recommendedName>
</protein>
<name>A0A2R8AGX7_9RHOB</name>
<dbReference type="OrthoDB" id="5525831at2"/>
<reference evidence="3" key="1">
    <citation type="submission" date="2018-03" db="EMBL/GenBank/DDBJ databases">
        <authorList>
            <person name="Rodrigo-Torres L."/>
            <person name="Arahal R. D."/>
            <person name="Lucena T."/>
        </authorList>
    </citation>
    <scope>NUCLEOTIDE SEQUENCE [LARGE SCALE GENOMIC DNA]</scope>
    <source>
        <strain evidence="3">CECT 8811</strain>
    </source>
</reference>
<proteinExistence type="predicted"/>
<evidence type="ECO:0008006" key="4">
    <source>
        <dbReference type="Google" id="ProtNLM"/>
    </source>
</evidence>
<sequence>MVGEQPHSIAHQRGDGRLSAPSASRNLSPIVDAMETFVPSQGVALELASGTGEHIVAFAQAFPQVTWQPTDISAERLNSIDAWRAELGVQNMRMAQFLDASAPAWHSGPMEMIVTVNLMHLIPDETAQAVIAGVARNLAPGAVWFLYGPFRTGGQFRSEGDASFHATLSGQDPLIGYKDLETVQAWAEKAGLHTVDLIEMPANNLALVLRRTSD</sequence>
<dbReference type="InterPro" id="IPR010342">
    <property type="entry name" value="DUF938"/>
</dbReference>
<dbReference type="Pfam" id="PF06080">
    <property type="entry name" value="DUF938"/>
    <property type="match status" value="1"/>
</dbReference>
<evidence type="ECO:0000313" key="3">
    <source>
        <dbReference type="Proteomes" id="UP000244911"/>
    </source>
</evidence>
<dbReference type="InterPro" id="IPR029063">
    <property type="entry name" value="SAM-dependent_MTases_sf"/>
</dbReference>
<accession>A0A2R8AGX7</accession>
<keyword evidence="3" id="KW-1185">Reference proteome</keyword>
<evidence type="ECO:0000313" key="2">
    <source>
        <dbReference type="EMBL" id="SPF75290.1"/>
    </source>
</evidence>
<dbReference type="Gene3D" id="3.40.50.150">
    <property type="entry name" value="Vaccinia Virus protein VP39"/>
    <property type="match status" value="1"/>
</dbReference>
<dbReference type="PANTHER" id="PTHR20974:SF0">
    <property type="entry name" value="UPF0585 PROTEIN CG18661"/>
    <property type="match status" value="1"/>
</dbReference>
<gene>
    <name evidence="2" type="ORF">ALP8811_00277</name>
</gene>
<organism evidence="2 3">
    <name type="scientific">Aliiroseovarius pelagivivens</name>
    <dbReference type="NCBI Taxonomy" id="1639690"/>
    <lineage>
        <taxon>Bacteria</taxon>
        <taxon>Pseudomonadati</taxon>
        <taxon>Pseudomonadota</taxon>
        <taxon>Alphaproteobacteria</taxon>
        <taxon>Rhodobacterales</taxon>
        <taxon>Paracoccaceae</taxon>
        <taxon>Aliiroseovarius</taxon>
    </lineage>
</organism>
<dbReference type="AlphaFoldDB" id="A0A2R8AGX7"/>
<feature type="region of interest" description="Disordered" evidence="1">
    <location>
        <begin position="1"/>
        <end position="24"/>
    </location>
</feature>
<dbReference type="Proteomes" id="UP000244911">
    <property type="component" value="Unassembled WGS sequence"/>
</dbReference>
<dbReference type="PANTHER" id="PTHR20974">
    <property type="entry name" value="UPF0585 PROTEIN CG18661"/>
    <property type="match status" value="1"/>
</dbReference>
<dbReference type="EMBL" id="OMOI01000001">
    <property type="protein sequence ID" value="SPF75290.1"/>
    <property type="molecule type" value="Genomic_DNA"/>
</dbReference>
<evidence type="ECO:0000256" key="1">
    <source>
        <dbReference type="SAM" id="MobiDB-lite"/>
    </source>
</evidence>
<dbReference type="SUPFAM" id="SSF53335">
    <property type="entry name" value="S-adenosyl-L-methionine-dependent methyltransferases"/>
    <property type="match status" value="1"/>
</dbReference>